<dbReference type="GeneID" id="59351274"/>
<dbReference type="SMART" id="SM00261">
    <property type="entry name" value="FU"/>
    <property type="match status" value="6"/>
</dbReference>
<dbReference type="SMART" id="SM00180">
    <property type="entry name" value="EGF_Lam"/>
    <property type="match status" value="2"/>
</dbReference>
<feature type="compositionally biased region" description="Basic and acidic residues" evidence="4">
    <location>
        <begin position="728"/>
        <end position="739"/>
    </location>
</feature>
<dbReference type="InterPro" id="IPR002049">
    <property type="entry name" value="LE_dom"/>
</dbReference>
<evidence type="ECO:0000313" key="10">
    <source>
        <dbReference type="Proteomes" id="UP000636479"/>
    </source>
</evidence>
<evidence type="ECO:0000256" key="4">
    <source>
        <dbReference type="SAM" id="MobiDB-lite"/>
    </source>
</evidence>
<keyword evidence="5" id="KW-0472">Membrane</keyword>
<keyword evidence="10" id="KW-1185">Reference proteome</keyword>
<comment type="caution">
    <text evidence="9">The sequence shown here is derived from an EMBL/GenBank/DDBJ whole genome shotgun (WGS) entry which is preliminary data.</text>
</comment>
<dbReference type="OrthoDB" id="18487at2759"/>
<keyword evidence="1 2" id="KW-0245">EGF-like domain</keyword>
<feature type="compositionally biased region" description="Polar residues" evidence="4">
    <location>
        <begin position="740"/>
        <end position="761"/>
    </location>
</feature>
<dbReference type="InterPro" id="IPR009030">
    <property type="entry name" value="Growth_fac_rcpt_cys_sf"/>
</dbReference>
<dbReference type="EMBL" id="JACAZF010000012">
    <property type="protein sequence ID" value="KAF7291999.1"/>
    <property type="molecule type" value="Genomic_DNA"/>
</dbReference>
<dbReference type="CDD" id="cd00055">
    <property type="entry name" value="EGF_Lam"/>
    <property type="match status" value="1"/>
</dbReference>
<name>A0A8H6VXP6_9AGAR</name>
<dbReference type="SUPFAM" id="SSF57184">
    <property type="entry name" value="Growth factor receptor domain"/>
    <property type="match status" value="3"/>
</dbReference>
<organism evidence="9 10">
    <name type="scientific">Mycena indigotica</name>
    <dbReference type="NCBI Taxonomy" id="2126181"/>
    <lineage>
        <taxon>Eukaryota</taxon>
        <taxon>Fungi</taxon>
        <taxon>Dikarya</taxon>
        <taxon>Basidiomycota</taxon>
        <taxon>Agaricomycotina</taxon>
        <taxon>Agaricomycetes</taxon>
        <taxon>Agaricomycetidae</taxon>
        <taxon>Agaricales</taxon>
        <taxon>Marasmiineae</taxon>
        <taxon>Mycenaceae</taxon>
        <taxon>Mycena</taxon>
    </lineage>
</organism>
<evidence type="ECO:0000259" key="6">
    <source>
        <dbReference type="PROSITE" id="PS50026"/>
    </source>
</evidence>
<feature type="domain" description="Laminin EGF-like" evidence="7">
    <location>
        <begin position="181"/>
        <end position="222"/>
    </location>
</feature>
<sequence>MLLPLLQTTSNVSTIVCALGQCLQGYSNTSIGVTLSSPGSQSALLLPGQYTTTTNPQFLHNLLTSSSVNLTSSPGFKNSTLATGLPLNVVQEPGLAIYAEPIFGGQAAFSSIPSSPVNNRSTPLTSRSLSLSSSVWIAVNSPAGGNNRVIIWDSIPDTAQLPTSGPPIGSLTLFDIESAACNPSCSSAGICSSTGTCTCSPGFTGPSCETCAPGFFGPNCKACPSGCAKCDDGPAGTGRCLVSQTASSCNCVNGVCGANGSCTCTTGFTTAANGTACSKCATGFFLDSKGDCSVCQIGCSACADGSGECTTCKNGFTQDANDKTKCNALPEVNSAGTTCPPGSFADGQNCSPCSPSCKTCTGGTSNDCVLCASGTFTLNNTCVSADTNGVCQGTSLIANNNKAECDSCGSKCTSCKIPNFNSASTVNQLQCTGCITGFVLSNGTCVPECPAGTFLSPQDNLTCTACDSSCATCSGSSNFCLSCGSNQLASDGKCVASCPSNTFSASGSCISCHSDCATCSGSAFNQCASCPPSRPVLANGRCLPTCSKNAFFDATSGSQCLACASNKQVLRAGTCAAASCDQVVPGLGACLSEFVTTTSGSLAPFPSVTGINTPTLGNGGRRRLEWWEILLMTLGCAFIFIVVLWLCRRRRARKQATAQRRTFQLQAVRPDHQGGWRWKLLRFGEKLFGHRRSHRVVPMDISRPMDLELGGLKTQPRPQPRPQRREKRGREDYQQRQHLLESTTSRSLSDHSAPSIYSQMTGVPPRMPEPRQPVRHVPEVPADVRLSSSTIATYYMTTAPVAPRAGRDRQHIERF</sequence>
<dbReference type="PROSITE" id="PS01248">
    <property type="entry name" value="EGF_LAM_1"/>
    <property type="match status" value="1"/>
</dbReference>
<feature type="disulfide bond" evidence="2">
    <location>
        <begin position="181"/>
        <end position="191"/>
    </location>
</feature>
<feature type="transmembrane region" description="Helical" evidence="5">
    <location>
        <begin position="626"/>
        <end position="647"/>
    </location>
</feature>
<proteinExistence type="predicted"/>
<dbReference type="PROSITE" id="PS50027">
    <property type="entry name" value="EGF_LAM_2"/>
    <property type="match status" value="1"/>
</dbReference>
<dbReference type="PROSITE" id="PS50026">
    <property type="entry name" value="EGF_3"/>
    <property type="match status" value="1"/>
</dbReference>
<evidence type="ECO:0000256" key="1">
    <source>
        <dbReference type="ARBA" id="ARBA00022536"/>
    </source>
</evidence>
<dbReference type="PROSITE" id="PS00022">
    <property type="entry name" value="EGF_1"/>
    <property type="match status" value="1"/>
</dbReference>
<dbReference type="Gene3D" id="2.10.220.10">
    <property type="entry name" value="Hormone Receptor, Insulin-like Growth Factor Receptor 1, Chain A, domain 2"/>
    <property type="match status" value="4"/>
</dbReference>
<dbReference type="Pfam" id="PF23106">
    <property type="entry name" value="EGF_Teneurin"/>
    <property type="match status" value="1"/>
</dbReference>
<comment type="caution">
    <text evidence="2">Lacks conserved residue(s) required for the propagation of feature annotation.</text>
</comment>
<evidence type="ECO:0000256" key="2">
    <source>
        <dbReference type="PROSITE-ProRule" id="PRU00076"/>
    </source>
</evidence>
<dbReference type="PROSITE" id="PS50050">
    <property type="entry name" value="TNFR_NGFR_2"/>
    <property type="match status" value="1"/>
</dbReference>
<evidence type="ECO:0000256" key="5">
    <source>
        <dbReference type="SAM" id="Phobius"/>
    </source>
</evidence>
<dbReference type="InterPro" id="IPR000742">
    <property type="entry name" value="EGF"/>
</dbReference>
<dbReference type="InterPro" id="IPR006212">
    <property type="entry name" value="Furin_repeat"/>
</dbReference>
<evidence type="ECO:0000259" key="7">
    <source>
        <dbReference type="PROSITE" id="PS50027"/>
    </source>
</evidence>
<dbReference type="SMART" id="SM00181">
    <property type="entry name" value="EGF"/>
    <property type="match status" value="5"/>
</dbReference>
<keyword evidence="2" id="KW-1015">Disulfide bond</keyword>
<protein>
    <submittedName>
        <fullName evidence="9">Growth factor receptor domain-containing protein</fullName>
    </submittedName>
</protein>
<gene>
    <name evidence="9" type="ORF">MIND_01225600</name>
</gene>
<keyword evidence="9" id="KW-0675">Receptor</keyword>
<feature type="domain" description="TNFR-Cys" evidence="8">
    <location>
        <begin position="338"/>
        <end position="391"/>
    </location>
</feature>
<dbReference type="InterPro" id="IPR001368">
    <property type="entry name" value="TNFR/NGFR_Cys_rich_reg"/>
</dbReference>
<feature type="domain" description="EGF-like" evidence="6">
    <location>
        <begin position="177"/>
        <end position="209"/>
    </location>
</feature>
<evidence type="ECO:0000313" key="9">
    <source>
        <dbReference type="EMBL" id="KAF7291999.1"/>
    </source>
</evidence>
<evidence type="ECO:0000256" key="3">
    <source>
        <dbReference type="PROSITE-ProRule" id="PRU00206"/>
    </source>
</evidence>
<dbReference type="CDD" id="cd00064">
    <property type="entry name" value="FU"/>
    <property type="match status" value="4"/>
</dbReference>
<reference evidence="9" key="1">
    <citation type="submission" date="2020-05" db="EMBL/GenBank/DDBJ databases">
        <title>Mycena genomes resolve the evolution of fungal bioluminescence.</title>
        <authorList>
            <person name="Tsai I.J."/>
        </authorList>
    </citation>
    <scope>NUCLEOTIDE SEQUENCE</scope>
    <source>
        <strain evidence="9">171206Taipei</strain>
    </source>
</reference>
<keyword evidence="5" id="KW-0812">Transmembrane</keyword>
<dbReference type="Proteomes" id="UP000636479">
    <property type="component" value="Unassembled WGS sequence"/>
</dbReference>
<dbReference type="PANTHER" id="PTHR15332:SF175">
    <property type="entry name" value="PROPROTEIN CONVERTASE SUBTILISIN_KEXIN TYPE 5-LIKE"/>
    <property type="match status" value="1"/>
</dbReference>
<dbReference type="AlphaFoldDB" id="A0A8H6VXP6"/>
<evidence type="ECO:0000259" key="8">
    <source>
        <dbReference type="PROSITE" id="PS50050"/>
    </source>
</evidence>
<accession>A0A8H6VXP6</accession>
<feature type="repeat" description="TNFR-Cys" evidence="3">
    <location>
        <begin position="338"/>
        <end position="391"/>
    </location>
</feature>
<feature type="disulfide bond" evidence="2">
    <location>
        <begin position="199"/>
        <end position="208"/>
    </location>
</feature>
<dbReference type="PANTHER" id="PTHR15332">
    <property type="entry name" value="PROPROTEIN CONVERTASE SUBTILISIN_KEXIN TYPE 5-LIKE"/>
    <property type="match status" value="1"/>
</dbReference>
<feature type="region of interest" description="Disordered" evidence="4">
    <location>
        <begin position="707"/>
        <end position="771"/>
    </location>
</feature>
<dbReference type="Gene3D" id="2.10.25.10">
    <property type="entry name" value="Laminin"/>
    <property type="match status" value="1"/>
</dbReference>
<dbReference type="RefSeq" id="XP_037214726.1">
    <property type="nucleotide sequence ID" value="XM_037368758.1"/>
</dbReference>
<keyword evidence="5" id="KW-1133">Transmembrane helix</keyword>